<evidence type="ECO:0000313" key="7">
    <source>
        <dbReference type="EMBL" id="MBA5775823.1"/>
    </source>
</evidence>
<dbReference type="EMBL" id="JACFXV010000030">
    <property type="protein sequence ID" value="MBA5775823.1"/>
    <property type="molecule type" value="Genomic_DNA"/>
</dbReference>
<dbReference type="SUPFAM" id="SSF46626">
    <property type="entry name" value="Cytochrome c"/>
    <property type="match status" value="1"/>
</dbReference>
<dbReference type="Gene3D" id="1.10.760.10">
    <property type="entry name" value="Cytochrome c-like domain"/>
    <property type="match status" value="1"/>
</dbReference>
<dbReference type="InterPro" id="IPR036909">
    <property type="entry name" value="Cyt_c-like_dom_sf"/>
</dbReference>
<keyword evidence="1 4" id="KW-0349">Heme</keyword>
<comment type="caution">
    <text evidence="7">The sequence shown here is derived from an EMBL/GenBank/DDBJ whole genome shotgun (WGS) entry which is preliminary data.</text>
</comment>
<protein>
    <recommendedName>
        <fullName evidence="6">Cytochrome c domain-containing protein</fullName>
    </recommendedName>
</protein>
<dbReference type="GO" id="GO:0009055">
    <property type="term" value="F:electron transfer activity"/>
    <property type="evidence" value="ECO:0007669"/>
    <property type="project" value="InterPro"/>
</dbReference>
<feature type="chain" id="PRO_5032565224" description="Cytochrome c domain-containing protein" evidence="5">
    <location>
        <begin position="16"/>
        <end position="121"/>
    </location>
</feature>
<proteinExistence type="predicted"/>
<sequence length="121" mass="13270">MLAMLAALSAHPVLAADDLAARGEEIAELHCSRCHVVSPENRMTGISSTPSFMILISALPDWHERFASFYARLPHPAHVRFEDDAPRPEDLPATTKEVILKVEDIDAIVAYAEKLAAEDGH</sequence>
<dbReference type="Proteomes" id="UP000541109">
    <property type="component" value="Unassembled WGS sequence"/>
</dbReference>
<feature type="domain" description="Cytochrome c" evidence="6">
    <location>
        <begin position="18"/>
        <end position="116"/>
    </location>
</feature>
<keyword evidence="5" id="KW-0732">Signal</keyword>
<dbReference type="GO" id="GO:0046872">
    <property type="term" value="F:metal ion binding"/>
    <property type="evidence" value="ECO:0007669"/>
    <property type="project" value="UniProtKB-KW"/>
</dbReference>
<evidence type="ECO:0000256" key="5">
    <source>
        <dbReference type="SAM" id="SignalP"/>
    </source>
</evidence>
<dbReference type="RefSeq" id="WP_182161637.1">
    <property type="nucleotide sequence ID" value="NZ_JACFXV010000030.1"/>
</dbReference>
<dbReference type="InterPro" id="IPR009056">
    <property type="entry name" value="Cyt_c-like_dom"/>
</dbReference>
<evidence type="ECO:0000256" key="2">
    <source>
        <dbReference type="ARBA" id="ARBA00022723"/>
    </source>
</evidence>
<keyword evidence="2 4" id="KW-0479">Metal-binding</keyword>
<feature type="signal peptide" evidence="5">
    <location>
        <begin position="1"/>
        <end position="15"/>
    </location>
</feature>
<evidence type="ECO:0000256" key="4">
    <source>
        <dbReference type="PROSITE-ProRule" id="PRU00433"/>
    </source>
</evidence>
<evidence type="ECO:0000256" key="3">
    <source>
        <dbReference type="ARBA" id="ARBA00023004"/>
    </source>
</evidence>
<organism evidence="7 8">
    <name type="scientific">Stappia albiluteola</name>
    <dbReference type="NCBI Taxonomy" id="2758565"/>
    <lineage>
        <taxon>Bacteria</taxon>
        <taxon>Pseudomonadati</taxon>
        <taxon>Pseudomonadota</taxon>
        <taxon>Alphaproteobacteria</taxon>
        <taxon>Hyphomicrobiales</taxon>
        <taxon>Stappiaceae</taxon>
        <taxon>Stappia</taxon>
    </lineage>
</organism>
<accession>A0A839A8G6</accession>
<dbReference type="AlphaFoldDB" id="A0A839A8G6"/>
<evidence type="ECO:0000256" key="1">
    <source>
        <dbReference type="ARBA" id="ARBA00022617"/>
    </source>
</evidence>
<reference evidence="7 8" key="1">
    <citation type="submission" date="2020-07" db="EMBL/GenBank/DDBJ databases">
        <title>Stappia sp., F7233, whole genome shotgun sequencing project.</title>
        <authorList>
            <person name="Jiang S."/>
            <person name="Liu Z.W."/>
            <person name="Du Z.J."/>
        </authorList>
    </citation>
    <scope>NUCLEOTIDE SEQUENCE [LARGE SCALE GENOMIC DNA]</scope>
    <source>
        <strain evidence="7 8">F7233</strain>
    </source>
</reference>
<gene>
    <name evidence="7" type="ORF">H2509_01640</name>
</gene>
<name>A0A839A8G6_9HYPH</name>
<keyword evidence="3 4" id="KW-0408">Iron</keyword>
<evidence type="ECO:0000259" key="6">
    <source>
        <dbReference type="PROSITE" id="PS51007"/>
    </source>
</evidence>
<dbReference type="GO" id="GO:0020037">
    <property type="term" value="F:heme binding"/>
    <property type="evidence" value="ECO:0007669"/>
    <property type="project" value="InterPro"/>
</dbReference>
<evidence type="ECO:0000313" key="8">
    <source>
        <dbReference type="Proteomes" id="UP000541109"/>
    </source>
</evidence>
<dbReference type="PROSITE" id="PS51007">
    <property type="entry name" value="CYTC"/>
    <property type="match status" value="1"/>
</dbReference>
<keyword evidence="8" id="KW-1185">Reference proteome</keyword>